<accession>A0ACA9S3F8</accession>
<feature type="non-terminal residue" evidence="1">
    <location>
        <position position="82"/>
    </location>
</feature>
<evidence type="ECO:0000313" key="2">
    <source>
        <dbReference type="Proteomes" id="UP000789920"/>
    </source>
</evidence>
<keyword evidence="2" id="KW-1185">Reference proteome</keyword>
<name>A0ACA9S3F8_9GLOM</name>
<evidence type="ECO:0000313" key="1">
    <source>
        <dbReference type="EMBL" id="CAG8822767.1"/>
    </source>
</evidence>
<sequence>IFNMNCIRIIAIYISSYVGLSNIDSDPANINNNGDNGSFVASVGVGLIVVCLALPVSGVHKFPSSLFWKVQWHWATGHLPVP</sequence>
<feature type="non-terminal residue" evidence="1">
    <location>
        <position position="1"/>
    </location>
</feature>
<organism evidence="1 2">
    <name type="scientific">Racocetra persica</name>
    <dbReference type="NCBI Taxonomy" id="160502"/>
    <lineage>
        <taxon>Eukaryota</taxon>
        <taxon>Fungi</taxon>
        <taxon>Fungi incertae sedis</taxon>
        <taxon>Mucoromycota</taxon>
        <taxon>Glomeromycotina</taxon>
        <taxon>Glomeromycetes</taxon>
        <taxon>Diversisporales</taxon>
        <taxon>Gigasporaceae</taxon>
        <taxon>Racocetra</taxon>
    </lineage>
</organism>
<gene>
    <name evidence="1" type="ORF">RPERSI_LOCUS25882</name>
</gene>
<dbReference type="Proteomes" id="UP000789920">
    <property type="component" value="Unassembled WGS sequence"/>
</dbReference>
<protein>
    <submittedName>
        <fullName evidence="1">34167_t:CDS:1</fullName>
    </submittedName>
</protein>
<dbReference type="EMBL" id="CAJVQC010086681">
    <property type="protein sequence ID" value="CAG8822767.1"/>
    <property type="molecule type" value="Genomic_DNA"/>
</dbReference>
<comment type="caution">
    <text evidence="1">The sequence shown here is derived from an EMBL/GenBank/DDBJ whole genome shotgun (WGS) entry which is preliminary data.</text>
</comment>
<proteinExistence type="predicted"/>
<reference evidence="1" key="1">
    <citation type="submission" date="2021-06" db="EMBL/GenBank/DDBJ databases">
        <authorList>
            <person name="Kallberg Y."/>
            <person name="Tangrot J."/>
            <person name="Rosling A."/>
        </authorList>
    </citation>
    <scope>NUCLEOTIDE SEQUENCE</scope>
    <source>
        <strain evidence="1">MA461A</strain>
    </source>
</reference>